<dbReference type="Pfam" id="PF19531">
    <property type="entry name" value="DUF6058"/>
    <property type="match status" value="2"/>
</dbReference>
<organism evidence="1 2">
    <name type="scientific">Streptomyces flavochromogenes</name>
    <dbReference type="NCBI Taxonomy" id="68199"/>
    <lineage>
        <taxon>Bacteria</taxon>
        <taxon>Bacillati</taxon>
        <taxon>Actinomycetota</taxon>
        <taxon>Actinomycetes</taxon>
        <taxon>Kitasatosporales</taxon>
        <taxon>Streptomycetaceae</taxon>
        <taxon>Streptomyces</taxon>
    </lineage>
</organism>
<protein>
    <submittedName>
        <fullName evidence="1">DUF6058 family natural product biosynthesis protein</fullName>
    </submittedName>
</protein>
<reference evidence="1 2" key="1">
    <citation type="submission" date="2024-10" db="EMBL/GenBank/DDBJ databases">
        <title>The Natural Products Discovery Center: Release of the First 8490 Sequenced Strains for Exploring Actinobacteria Biosynthetic Diversity.</title>
        <authorList>
            <person name="Kalkreuter E."/>
            <person name="Kautsar S.A."/>
            <person name="Yang D."/>
            <person name="Bader C.D."/>
            <person name="Teijaro C.N."/>
            <person name="Fluegel L."/>
            <person name="Davis C.M."/>
            <person name="Simpson J.R."/>
            <person name="Lauterbach L."/>
            <person name="Steele A.D."/>
            <person name="Gui C."/>
            <person name="Meng S."/>
            <person name="Li G."/>
            <person name="Viehrig K."/>
            <person name="Ye F."/>
            <person name="Su P."/>
            <person name="Kiefer A.F."/>
            <person name="Nichols A."/>
            <person name="Cepeda A.J."/>
            <person name="Yan W."/>
            <person name="Fan B."/>
            <person name="Jiang Y."/>
            <person name="Adhikari A."/>
            <person name="Zheng C.-J."/>
            <person name="Schuster L."/>
            <person name="Cowan T.M."/>
            <person name="Smanski M.J."/>
            <person name="Chevrette M.G."/>
            <person name="De Carvalho L.P.S."/>
            <person name="Shen B."/>
        </authorList>
    </citation>
    <scope>NUCLEOTIDE SEQUENCE [LARGE SCALE GENOMIC DNA]</scope>
    <source>
        <strain evidence="1 2">NPDC012605</strain>
    </source>
</reference>
<name>A0ABW6XQR5_9ACTN</name>
<accession>A0ABW6XQR5</accession>
<evidence type="ECO:0000313" key="2">
    <source>
        <dbReference type="Proteomes" id="UP001602370"/>
    </source>
</evidence>
<dbReference type="InterPro" id="IPR045694">
    <property type="entry name" value="DUF6058"/>
</dbReference>
<keyword evidence="2" id="KW-1185">Reference proteome</keyword>
<dbReference type="Proteomes" id="UP001602370">
    <property type="component" value="Unassembled WGS sequence"/>
</dbReference>
<sequence length="234" mass="25330">MADRTLVQRIAERFREVNGDHPMTAADDAYVTAQFVPLEALCASLGRDSDAARRLMLGRLLPLPGYLRSDGAEMVPRDLFRLAEAAGGSERLHAWFTAHWEDRARGEAEWEAYLSGQYVCLHTVTPTHIRRKEKLTAEITGALAMATADTGVAVSRDTGVAISPGTADGTPAGAADRTCPSPEWRAALHARVDELDALEPAFTAYDRLRFGGPTSRDTCVDAPRALFPRVGPAA</sequence>
<gene>
    <name evidence="1" type="ORF">ACFY8C_15580</name>
</gene>
<comment type="caution">
    <text evidence="1">The sequence shown here is derived from an EMBL/GenBank/DDBJ whole genome shotgun (WGS) entry which is preliminary data.</text>
</comment>
<evidence type="ECO:0000313" key="1">
    <source>
        <dbReference type="EMBL" id="MFF5919744.1"/>
    </source>
</evidence>
<dbReference type="EMBL" id="JBIBDZ010000004">
    <property type="protein sequence ID" value="MFF5919744.1"/>
    <property type="molecule type" value="Genomic_DNA"/>
</dbReference>
<proteinExistence type="predicted"/>
<dbReference type="RefSeq" id="WP_388307472.1">
    <property type="nucleotide sequence ID" value="NZ_JBIBDZ010000004.1"/>
</dbReference>